<sequence>MFPLTGGALSHGARLECAADGPDGSQIPRLYGRGICNTASARERRYSIVHQSGEGSCSDMS</sequence>
<proteinExistence type="predicted"/>
<protein>
    <submittedName>
        <fullName evidence="1">Uncharacterized protein</fullName>
    </submittedName>
</protein>
<evidence type="ECO:0000313" key="2">
    <source>
        <dbReference type="Proteomes" id="UP000216885"/>
    </source>
</evidence>
<dbReference type="EMBL" id="NEVQ01000015">
    <property type="protein sequence ID" value="OZI54798.1"/>
    <property type="molecule type" value="Genomic_DNA"/>
</dbReference>
<evidence type="ECO:0000313" key="1">
    <source>
        <dbReference type="EMBL" id="OZI54798.1"/>
    </source>
</evidence>
<dbReference type="Proteomes" id="UP000216885">
    <property type="component" value="Unassembled WGS sequence"/>
</dbReference>
<reference evidence="1 2" key="1">
    <citation type="submission" date="2017-05" db="EMBL/GenBank/DDBJ databases">
        <title>Complete and WGS of Bordetella genogroups.</title>
        <authorList>
            <person name="Spilker T."/>
            <person name="LiPuma J."/>
        </authorList>
    </citation>
    <scope>NUCLEOTIDE SEQUENCE [LARGE SCALE GENOMIC DNA]</scope>
    <source>
        <strain evidence="1 2">AU9919</strain>
    </source>
</reference>
<keyword evidence="2" id="KW-1185">Reference proteome</keyword>
<organism evidence="1 2">
    <name type="scientific">Bordetella genomosp. 4</name>
    <dbReference type="NCBI Taxonomy" id="463044"/>
    <lineage>
        <taxon>Bacteria</taxon>
        <taxon>Pseudomonadati</taxon>
        <taxon>Pseudomonadota</taxon>
        <taxon>Betaproteobacteria</taxon>
        <taxon>Burkholderiales</taxon>
        <taxon>Alcaligenaceae</taxon>
        <taxon>Bordetella</taxon>
    </lineage>
</organism>
<gene>
    <name evidence="1" type="ORF">CAL20_16710</name>
</gene>
<name>A0A261TYK4_9BORD</name>
<comment type="caution">
    <text evidence="1">The sequence shown here is derived from an EMBL/GenBank/DDBJ whole genome shotgun (WGS) entry which is preliminary data.</text>
</comment>
<dbReference type="AlphaFoldDB" id="A0A261TYK4"/>
<accession>A0A261TYK4</accession>